<dbReference type="PATRIC" id="fig|33051.3.peg.3215"/>
<feature type="transmembrane region" description="Helical" evidence="5">
    <location>
        <begin position="148"/>
        <end position="169"/>
    </location>
</feature>
<gene>
    <name evidence="7" type="ORF">NS319_10210</name>
</gene>
<dbReference type="Pfam" id="PF13515">
    <property type="entry name" value="FUSC_2"/>
    <property type="match status" value="1"/>
</dbReference>
<evidence type="ECO:0000256" key="1">
    <source>
        <dbReference type="ARBA" id="ARBA00004141"/>
    </source>
</evidence>
<sequence>MHRALRWLGRRLELRSFSLLPEHWNHAEGLRTALAVGLPLVLAIVTGQSLWGWAVYAAFWTCLCDAPGPNRLRRRLLAVFVVGGALVALVGSWMASFVAHGAMVIGPLLVFVVTVLAGRLKFGGLVGTLSAVVAVVAVGFPHELDQALLLAGAFFAGAAWSYLLITFLWRIDTFDPLRRASRAVSARLLDMVDELAALREAAHRDAQWHSDHAEHRRAVRLAIERFRDILTRYDGETAPERTARRELAAGETMFGALLALDQACIDRWGSVEDRSSVAEACRLAVASWLVAEGQETAAMAEARTVLQRLCADMSQPLFRGCAAAFGNALDILAGRREPPVVALSEDAWSPRASSLAMIQQGLRQAGGLVAVYYAVAVFGLGYPYWAAMAVIVVLQGDVRVTWSRGLERILGSLLGGAMALVFPLLGGGPVVPALGAVALAALTMALRSVNYTIFVMFLTMLFVLVTDMLHPGLGIASARIVDNVAGSVAALLAVFAFRPDFGPPLPKRIEAGIAAHRRYGEAVETGQPIAVIEAARRAAGRASVDAEIASHDLGGWLHRLTHRRADFAGLQEMRHLAGRAAMMWHGKLGEGRSAA</sequence>
<evidence type="ECO:0000256" key="4">
    <source>
        <dbReference type="ARBA" id="ARBA00023136"/>
    </source>
</evidence>
<evidence type="ECO:0000256" key="3">
    <source>
        <dbReference type="ARBA" id="ARBA00022989"/>
    </source>
</evidence>
<dbReference type="InterPro" id="IPR049453">
    <property type="entry name" value="Memb_transporter_dom"/>
</dbReference>
<evidence type="ECO:0000313" key="7">
    <source>
        <dbReference type="EMBL" id="KTT69535.1"/>
    </source>
</evidence>
<feature type="transmembrane region" description="Helical" evidence="5">
    <location>
        <begin position="40"/>
        <end position="64"/>
    </location>
</feature>
<reference evidence="7 8" key="1">
    <citation type="journal article" date="2016" name="Front. Microbiol.">
        <title>Genomic Resource of Rice Seed Associated Bacteria.</title>
        <authorList>
            <person name="Midha S."/>
            <person name="Bansal K."/>
            <person name="Sharma S."/>
            <person name="Kumar N."/>
            <person name="Patil P.P."/>
            <person name="Chaudhry V."/>
            <person name="Patil P.B."/>
        </authorList>
    </citation>
    <scope>NUCLEOTIDE SEQUENCE [LARGE SCALE GENOMIC DNA]</scope>
    <source>
        <strain evidence="7 8">NS319</strain>
    </source>
</reference>
<dbReference type="Proteomes" id="UP000072867">
    <property type="component" value="Unassembled WGS sequence"/>
</dbReference>
<keyword evidence="4 5" id="KW-0472">Membrane</keyword>
<feature type="transmembrane region" description="Helical" evidence="5">
    <location>
        <begin position="76"/>
        <end position="95"/>
    </location>
</feature>
<feature type="transmembrane region" description="Helical" evidence="5">
    <location>
        <begin position="125"/>
        <end position="142"/>
    </location>
</feature>
<feature type="transmembrane region" description="Helical" evidence="5">
    <location>
        <begin position="475"/>
        <end position="497"/>
    </location>
</feature>
<dbReference type="EMBL" id="LDTD01000066">
    <property type="protein sequence ID" value="KTT69535.1"/>
    <property type="molecule type" value="Genomic_DNA"/>
</dbReference>
<feature type="transmembrane region" description="Helical" evidence="5">
    <location>
        <begin position="449"/>
        <end position="469"/>
    </location>
</feature>
<comment type="caution">
    <text evidence="7">The sequence shown here is derived from an EMBL/GenBank/DDBJ whole genome shotgun (WGS) entry which is preliminary data.</text>
</comment>
<organism evidence="7 8">
    <name type="scientific">Sphingomonas sanguinis</name>
    <dbReference type="NCBI Taxonomy" id="33051"/>
    <lineage>
        <taxon>Bacteria</taxon>
        <taxon>Pseudomonadati</taxon>
        <taxon>Pseudomonadota</taxon>
        <taxon>Alphaproteobacteria</taxon>
        <taxon>Sphingomonadales</taxon>
        <taxon>Sphingomonadaceae</taxon>
        <taxon>Sphingomonas</taxon>
    </lineage>
</organism>
<feature type="domain" description="Integral membrane bound transporter" evidence="6">
    <location>
        <begin position="372"/>
        <end position="492"/>
    </location>
</feature>
<evidence type="ECO:0000313" key="8">
    <source>
        <dbReference type="Proteomes" id="UP000072867"/>
    </source>
</evidence>
<dbReference type="STRING" id="33051.SB4_03390"/>
<evidence type="ECO:0000259" key="6">
    <source>
        <dbReference type="Pfam" id="PF13515"/>
    </source>
</evidence>
<name>A0A147HX60_9SPHN</name>
<accession>A0A147HX60</accession>
<feature type="transmembrane region" description="Helical" evidence="5">
    <location>
        <begin position="101"/>
        <end position="118"/>
    </location>
</feature>
<keyword evidence="3 5" id="KW-1133">Transmembrane helix</keyword>
<evidence type="ECO:0000256" key="2">
    <source>
        <dbReference type="ARBA" id="ARBA00022692"/>
    </source>
</evidence>
<feature type="transmembrane region" description="Helical" evidence="5">
    <location>
        <begin position="414"/>
        <end position="442"/>
    </location>
</feature>
<dbReference type="AlphaFoldDB" id="A0A147HX60"/>
<comment type="subcellular location">
    <subcellularLocation>
        <location evidence="1">Membrane</location>
        <topology evidence="1">Multi-pass membrane protein</topology>
    </subcellularLocation>
</comment>
<protein>
    <recommendedName>
        <fullName evidence="6">Integral membrane bound transporter domain-containing protein</fullName>
    </recommendedName>
</protein>
<keyword evidence="2 5" id="KW-0812">Transmembrane</keyword>
<evidence type="ECO:0000256" key="5">
    <source>
        <dbReference type="SAM" id="Phobius"/>
    </source>
</evidence>
<proteinExistence type="predicted"/>
<feature type="transmembrane region" description="Helical" evidence="5">
    <location>
        <begin position="370"/>
        <end position="394"/>
    </location>
</feature>
<dbReference type="GO" id="GO:0016020">
    <property type="term" value="C:membrane"/>
    <property type="evidence" value="ECO:0007669"/>
    <property type="project" value="UniProtKB-SubCell"/>
</dbReference>